<dbReference type="Proteomes" id="UP000472271">
    <property type="component" value="Chromosome 8"/>
</dbReference>
<reference evidence="3" key="2">
    <citation type="submission" date="2025-05" db="UniProtKB">
        <authorList>
            <consortium name="Ensembl"/>
        </authorList>
    </citation>
    <scope>IDENTIFICATION</scope>
</reference>
<dbReference type="Ensembl" id="ENSSORT00005029090.1">
    <property type="protein sequence ID" value="ENSSORP00005028281.1"/>
    <property type="gene ID" value="ENSSORG00005013533.1"/>
</dbReference>
<evidence type="ECO:0000259" key="2">
    <source>
        <dbReference type="Pfam" id="PF00047"/>
    </source>
</evidence>
<sequence length="138" mass="15606">HTLNMQDRHLITLTDRTKRQDKKCSLYLSFSYVDVTCSISTQHVGGTFTLQKTSGSFTKTQSSSSKSATFNIQRVNFDHEGFYQCQYHTTVSSRAFSSPQSDSLRLSVTGKDKNHAPPQLNTTCCQNNTDRHKLHGRI</sequence>
<dbReference type="AlphaFoldDB" id="A0A673AG75"/>
<reference evidence="3" key="1">
    <citation type="submission" date="2019-06" db="EMBL/GenBank/DDBJ databases">
        <authorList>
            <consortium name="Wellcome Sanger Institute Data Sharing"/>
        </authorList>
    </citation>
    <scope>NUCLEOTIDE SEQUENCE [LARGE SCALE GENOMIC DNA]</scope>
</reference>
<protein>
    <recommendedName>
        <fullName evidence="2">Immunoglobulin-like beta-sandwich domain-containing protein</fullName>
    </recommendedName>
</protein>
<evidence type="ECO:0000313" key="3">
    <source>
        <dbReference type="Ensembl" id="ENSSORP00005028281.1"/>
    </source>
</evidence>
<evidence type="ECO:0000313" key="4">
    <source>
        <dbReference type="Proteomes" id="UP000472271"/>
    </source>
</evidence>
<dbReference type="InterPro" id="IPR013783">
    <property type="entry name" value="Ig-like_fold"/>
</dbReference>
<accession>A0A673AG75</accession>
<feature type="domain" description="Immunoglobulin-like beta-sandwich" evidence="2">
    <location>
        <begin position="35"/>
        <end position="94"/>
    </location>
</feature>
<proteinExistence type="predicted"/>
<keyword evidence="4" id="KW-1185">Reference proteome</keyword>
<dbReference type="SUPFAM" id="SSF48726">
    <property type="entry name" value="Immunoglobulin"/>
    <property type="match status" value="1"/>
</dbReference>
<dbReference type="Gene3D" id="2.60.40.10">
    <property type="entry name" value="Immunoglobulins"/>
    <property type="match status" value="1"/>
</dbReference>
<evidence type="ECO:0000256" key="1">
    <source>
        <dbReference type="ARBA" id="ARBA00023319"/>
    </source>
</evidence>
<dbReference type="InterPro" id="IPR013151">
    <property type="entry name" value="Immunoglobulin_dom"/>
</dbReference>
<name>A0A673AG75_9TELE</name>
<dbReference type="Pfam" id="PF00047">
    <property type="entry name" value="ig"/>
    <property type="match status" value="1"/>
</dbReference>
<dbReference type="Ensembl" id="ENSSORT00005029046.1">
    <property type="protein sequence ID" value="ENSSORP00005028243.1"/>
    <property type="gene ID" value="ENSSORG00005013509.1"/>
</dbReference>
<organism evidence="3 4">
    <name type="scientific">Sphaeramia orbicularis</name>
    <name type="common">orbiculate cardinalfish</name>
    <dbReference type="NCBI Taxonomy" id="375764"/>
    <lineage>
        <taxon>Eukaryota</taxon>
        <taxon>Metazoa</taxon>
        <taxon>Chordata</taxon>
        <taxon>Craniata</taxon>
        <taxon>Vertebrata</taxon>
        <taxon>Euteleostomi</taxon>
        <taxon>Actinopterygii</taxon>
        <taxon>Neopterygii</taxon>
        <taxon>Teleostei</taxon>
        <taxon>Neoteleostei</taxon>
        <taxon>Acanthomorphata</taxon>
        <taxon>Gobiaria</taxon>
        <taxon>Kurtiformes</taxon>
        <taxon>Apogonoidei</taxon>
        <taxon>Apogonidae</taxon>
        <taxon>Apogoninae</taxon>
        <taxon>Sphaeramia</taxon>
    </lineage>
</organism>
<keyword evidence="1" id="KW-0393">Immunoglobulin domain</keyword>
<dbReference type="InterPro" id="IPR036179">
    <property type="entry name" value="Ig-like_dom_sf"/>
</dbReference>